<feature type="compositionally biased region" description="Polar residues" evidence="1">
    <location>
        <begin position="61"/>
        <end position="70"/>
    </location>
</feature>
<evidence type="ECO:0000256" key="1">
    <source>
        <dbReference type="SAM" id="MobiDB-lite"/>
    </source>
</evidence>
<gene>
    <name evidence="2" type="ORF">E2C01_035328</name>
</gene>
<protein>
    <submittedName>
        <fullName evidence="2">Uncharacterized protein</fullName>
    </submittedName>
</protein>
<organism evidence="2 3">
    <name type="scientific">Portunus trituberculatus</name>
    <name type="common">Swimming crab</name>
    <name type="synonym">Neptunus trituberculatus</name>
    <dbReference type="NCBI Taxonomy" id="210409"/>
    <lineage>
        <taxon>Eukaryota</taxon>
        <taxon>Metazoa</taxon>
        <taxon>Ecdysozoa</taxon>
        <taxon>Arthropoda</taxon>
        <taxon>Crustacea</taxon>
        <taxon>Multicrustacea</taxon>
        <taxon>Malacostraca</taxon>
        <taxon>Eumalacostraca</taxon>
        <taxon>Eucarida</taxon>
        <taxon>Decapoda</taxon>
        <taxon>Pleocyemata</taxon>
        <taxon>Brachyura</taxon>
        <taxon>Eubrachyura</taxon>
        <taxon>Portunoidea</taxon>
        <taxon>Portunidae</taxon>
        <taxon>Portuninae</taxon>
        <taxon>Portunus</taxon>
    </lineage>
</organism>
<dbReference type="Proteomes" id="UP000324222">
    <property type="component" value="Unassembled WGS sequence"/>
</dbReference>
<name>A0A5B7F868_PORTR</name>
<feature type="region of interest" description="Disordered" evidence="1">
    <location>
        <begin position="50"/>
        <end position="70"/>
    </location>
</feature>
<keyword evidence="3" id="KW-1185">Reference proteome</keyword>
<evidence type="ECO:0000313" key="2">
    <source>
        <dbReference type="EMBL" id="MPC41727.1"/>
    </source>
</evidence>
<comment type="caution">
    <text evidence="2">The sequence shown here is derived from an EMBL/GenBank/DDBJ whole genome shotgun (WGS) entry which is preliminary data.</text>
</comment>
<evidence type="ECO:0000313" key="3">
    <source>
        <dbReference type="Proteomes" id="UP000324222"/>
    </source>
</evidence>
<dbReference type="AlphaFoldDB" id="A0A5B7F868"/>
<proteinExistence type="predicted"/>
<dbReference type="EMBL" id="VSRR010005165">
    <property type="protein sequence ID" value="MPC41727.1"/>
    <property type="molecule type" value="Genomic_DNA"/>
</dbReference>
<sequence length="90" mass="10074">MNVYNVISSHLLVHTPLRGGVTCVSLSGHLILHRFTESCNASYPCGVPPRRNSLHHKHETPTLTSQWSRRTHTSLFPSPDKLPNACSFEL</sequence>
<accession>A0A5B7F868</accession>
<reference evidence="2 3" key="1">
    <citation type="submission" date="2019-05" db="EMBL/GenBank/DDBJ databases">
        <title>Another draft genome of Portunus trituberculatus and its Hox gene families provides insights of decapod evolution.</title>
        <authorList>
            <person name="Jeong J.-H."/>
            <person name="Song I."/>
            <person name="Kim S."/>
            <person name="Choi T."/>
            <person name="Kim D."/>
            <person name="Ryu S."/>
            <person name="Kim W."/>
        </authorList>
    </citation>
    <scope>NUCLEOTIDE SEQUENCE [LARGE SCALE GENOMIC DNA]</scope>
    <source>
        <tissue evidence="2">Muscle</tissue>
    </source>
</reference>